<dbReference type="OrthoDB" id="10281565at2759"/>
<gene>
    <name evidence="2" type="ORF">CAEBREN_13988</name>
</gene>
<accession>G0MQH4</accession>
<dbReference type="EMBL" id="GL379807">
    <property type="protein sequence ID" value="EGT41558.1"/>
    <property type="molecule type" value="Genomic_DNA"/>
</dbReference>
<organism evidence="3">
    <name type="scientific">Caenorhabditis brenneri</name>
    <name type="common">Nematode worm</name>
    <dbReference type="NCBI Taxonomy" id="135651"/>
    <lineage>
        <taxon>Eukaryota</taxon>
        <taxon>Metazoa</taxon>
        <taxon>Ecdysozoa</taxon>
        <taxon>Nematoda</taxon>
        <taxon>Chromadorea</taxon>
        <taxon>Rhabditida</taxon>
        <taxon>Rhabditina</taxon>
        <taxon>Rhabditomorpha</taxon>
        <taxon>Rhabditoidea</taxon>
        <taxon>Rhabditidae</taxon>
        <taxon>Peloderinae</taxon>
        <taxon>Caenorhabditis</taxon>
    </lineage>
</organism>
<dbReference type="AlphaFoldDB" id="G0MQH4"/>
<keyword evidence="1" id="KW-0812">Transmembrane</keyword>
<proteinExistence type="predicted"/>
<keyword evidence="1" id="KW-1133">Transmembrane helix</keyword>
<name>G0MQH4_CAEBE</name>
<dbReference type="HOGENOM" id="CLU_811916_0_0_1"/>
<evidence type="ECO:0008006" key="4">
    <source>
        <dbReference type="Google" id="ProtNLM"/>
    </source>
</evidence>
<keyword evidence="3" id="KW-1185">Reference proteome</keyword>
<dbReference type="eggNOG" id="ENOG502TJ6N">
    <property type="taxonomic scope" value="Eukaryota"/>
</dbReference>
<evidence type="ECO:0000313" key="2">
    <source>
        <dbReference type="EMBL" id="EGT41558.1"/>
    </source>
</evidence>
<keyword evidence="1" id="KW-0472">Membrane</keyword>
<evidence type="ECO:0000256" key="1">
    <source>
        <dbReference type="SAM" id="Phobius"/>
    </source>
</evidence>
<evidence type="ECO:0000313" key="3">
    <source>
        <dbReference type="Proteomes" id="UP000008068"/>
    </source>
</evidence>
<reference evidence="3" key="1">
    <citation type="submission" date="2011-07" db="EMBL/GenBank/DDBJ databases">
        <authorList>
            <consortium name="Caenorhabditis brenneri Sequencing and Analysis Consortium"/>
            <person name="Wilson R.K."/>
        </authorList>
    </citation>
    <scope>NUCLEOTIDE SEQUENCE [LARGE SCALE GENOMIC DNA]</scope>
    <source>
        <strain evidence="3">PB2801</strain>
    </source>
</reference>
<protein>
    <recommendedName>
        <fullName evidence="4">DUF19 domain-containing protein</fullName>
    </recommendedName>
</protein>
<sequence length="342" mass="39385">MLPFFLLGFFPNLHNLHPAELSDTYGVLGRRVDTPNCTNGSFYPLICLMSAKQNRNLSFSSYASPFWTMDGIMNYEKDVKCYECFKSNCSNVKQMETIHDKSLSVVKTVLGKAYSCLRDNHITAFNDIEICARGVRSFSDYLTFCTKPAIRNFKCKELRYFFPKAGQLSSQECERELLIADECFAQITENHHYHKKPGFLWKKHEMQPYQKDISESRCLKHSDCQNILFALELYENSSSILEDVFENGYECLRKKFETISFKMDECLKVVRINTFSDMLNNCSRPIINELDCEKDEIEALNKAINKSLSITELYSESTVSSGAHIGLISCVLIMLGFLFAFF</sequence>
<dbReference type="InParanoid" id="G0MQH4"/>
<dbReference type="Proteomes" id="UP000008068">
    <property type="component" value="Unassembled WGS sequence"/>
</dbReference>
<feature type="transmembrane region" description="Helical" evidence="1">
    <location>
        <begin position="322"/>
        <end position="341"/>
    </location>
</feature>